<dbReference type="EC" id="6.1.1.7" evidence="2"/>
<evidence type="ECO:0000256" key="1">
    <source>
        <dbReference type="ARBA" id="ARBA00008226"/>
    </source>
</evidence>
<gene>
    <name evidence="11" type="ORF">S06H3_54633</name>
</gene>
<dbReference type="Gene3D" id="3.30.930.10">
    <property type="entry name" value="Bira Bifunctional Protein, Domain 2"/>
    <property type="match status" value="1"/>
</dbReference>
<feature type="non-terminal residue" evidence="11">
    <location>
        <position position="1"/>
    </location>
</feature>
<dbReference type="Pfam" id="PF01411">
    <property type="entry name" value="tRNA-synt_2c"/>
    <property type="match status" value="1"/>
</dbReference>
<evidence type="ECO:0000256" key="5">
    <source>
        <dbReference type="ARBA" id="ARBA00022741"/>
    </source>
</evidence>
<comment type="caution">
    <text evidence="11">The sequence shown here is derived from an EMBL/GenBank/DDBJ whole genome shotgun (WGS) entry which is preliminary data.</text>
</comment>
<dbReference type="SUPFAM" id="SSF101353">
    <property type="entry name" value="Putative anticodon-binding domain of alanyl-tRNA synthetase (AlaRS)"/>
    <property type="match status" value="1"/>
</dbReference>
<evidence type="ECO:0000256" key="4">
    <source>
        <dbReference type="ARBA" id="ARBA00022598"/>
    </source>
</evidence>
<evidence type="ECO:0000256" key="8">
    <source>
        <dbReference type="ARBA" id="ARBA00022917"/>
    </source>
</evidence>
<name>X1P949_9ZZZZ</name>
<keyword evidence="9" id="KW-0030">Aminoacyl-tRNA synthetase</keyword>
<evidence type="ECO:0000256" key="7">
    <source>
        <dbReference type="ARBA" id="ARBA00022884"/>
    </source>
</evidence>
<evidence type="ECO:0000259" key="10">
    <source>
        <dbReference type="PROSITE" id="PS50860"/>
    </source>
</evidence>
<dbReference type="GO" id="GO:0002161">
    <property type="term" value="F:aminoacyl-tRNA deacylase activity"/>
    <property type="evidence" value="ECO:0007669"/>
    <property type="project" value="TreeGrafter"/>
</dbReference>
<dbReference type="GO" id="GO:0005829">
    <property type="term" value="C:cytosol"/>
    <property type="evidence" value="ECO:0007669"/>
    <property type="project" value="TreeGrafter"/>
</dbReference>
<dbReference type="GO" id="GO:0005524">
    <property type="term" value="F:ATP binding"/>
    <property type="evidence" value="ECO:0007669"/>
    <property type="project" value="UniProtKB-KW"/>
</dbReference>
<dbReference type="InterPro" id="IPR050058">
    <property type="entry name" value="Ala-tRNA_ligase"/>
</dbReference>
<dbReference type="EMBL" id="BARV01034968">
    <property type="protein sequence ID" value="GAI52388.1"/>
    <property type="molecule type" value="Genomic_DNA"/>
</dbReference>
<keyword evidence="8" id="KW-0648">Protein biosynthesis</keyword>
<dbReference type="GO" id="GO:0006419">
    <property type="term" value="P:alanyl-tRNA aminoacylation"/>
    <property type="evidence" value="ECO:0007669"/>
    <property type="project" value="InterPro"/>
</dbReference>
<dbReference type="InterPro" id="IPR018164">
    <property type="entry name" value="Ala-tRNA-synth_IIc_N"/>
</dbReference>
<keyword evidence="6" id="KW-0067">ATP-binding</keyword>
<evidence type="ECO:0000256" key="3">
    <source>
        <dbReference type="ARBA" id="ARBA00022555"/>
    </source>
</evidence>
<dbReference type="PRINTS" id="PR00980">
    <property type="entry name" value="TRNASYNTHALA"/>
</dbReference>
<dbReference type="InterPro" id="IPR002318">
    <property type="entry name" value="Ala-tRNA-lgiase_IIc"/>
</dbReference>
<protein>
    <recommendedName>
        <fullName evidence="2">alanine--tRNA ligase</fullName>
        <ecNumber evidence="2">6.1.1.7</ecNumber>
    </recommendedName>
</protein>
<dbReference type="InterPro" id="IPR018162">
    <property type="entry name" value="Ala-tRNA-ligase_IIc_anticod-bd"/>
</dbReference>
<dbReference type="AlphaFoldDB" id="X1P949"/>
<dbReference type="GO" id="GO:0004813">
    <property type="term" value="F:alanine-tRNA ligase activity"/>
    <property type="evidence" value="ECO:0007669"/>
    <property type="project" value="UniProtKB-EC"/>
</dbReference>
<evidence type="ECO:0000313" key="11">
    <source>
        <dbReference type="EMBL" id="GAI52388.1"/>
    </source>
</evidence>
<evidence type="ECO:0000256" key="9">
    <source>
        <dbReference type="ARBA" id="ARBA00023146"/>
    </source>
</evidence>
<proteinExistence type="inferred from homology"/>
<dbReference type="SUPFAM" id="SSF55681">
    <property type="entry name" value="Class II aaRS and biotin synthetases"/>
    <property type="match status" value="1"/>
</dbReference>
<comment type="similarity">
    <text evidence="1">Belongs to the class-II aminoacyl-tRNA synthetase family.</text>
</comment>
<keyword evidence="7" id="KW-0694">RNA-binding</keyword>
<keyword evidence="5" id="KW-0547">Nucleotide-binding</keyword>
<keyword evidence="3" id="KW-0820">tRNA-binding</keyword>
<reference evidence="11" key="1">
    <citation type="journal article" date="2014" name="Front. Microbiol.">
        <title>High frequency of phylogenetically diverse reductive dehalogenase-homologous genes in deep subseafloor sedimentary metagenomes.</title>
        <authorList>
            <person name="Kawai M."/>
            <person name="Futagami T."/>
            <person name="Toyoda A."/>
            <person name="Takaki Y."/>
            <person name="Nishi S."/>
            <person name="Hori S."/>
            <person name="Arai W."/>
            <person name="Tsubouchi T."/>
            <person name="Morono Y."/>
            <person name="Uchiyama I."/>
            <person name="Ito T."/>
            <person name="Fujiyama A."/>
            <person name="Inagaki F."/>
            <person name="Takami H."/>
        </authorList>
    </citation>
    <scope>NUCLEOTIDE SEQUENCE</scope>
    <source>
        <strain evidence="11">Expedition CK06-06</strain>
    </source>
</reference>
<organism evidence="11">
    <name type="scientific">marine sediment metagenome</name>
    <dbReference type="NCBI Taxonomy" id="412755"/>
    <lineage>
        <taxon>unclassified sequences</taxon>
        <taxon>metagenomes</taxon>
        <taxon>ecological metagenomes</taxon>
    </lineage>
</organism>
<feature type="domain" description="Alanyl-transfer RNA synthetases family profile" evidence="10">
    <location>
        <begin position="1"/>
        <end position="240"/>
    </location>
</feature>
<evidence type="ECO:0000256" key="6">
    <source>
        <dbReference type="ARBA" id="ARBA00022840"/>
    </source>
</evidence>
<dbReference type="PROSITE" id="PS50860">
    <property type="entry name" value="AA_TRNA_LIGASE_II_ALA"/>
    <property type="match status" value="1"/>
</dbReference>
<dbReference type="PANTHER" id="PTHR11777:SF9">
    <property type="entry name" value="ALANINE--TRNA LIGASE, CYTOPLASMIC"/>
    <property type="match status" value="1"/>
</dbReference>
<keyword evidence="4" id="KW-0436">Ligase</keyword>
<accession>X1P949</accession>
<feature type="non-terminal residue" evidence="11">
    <location>
        <position position="240"/>
    </location>
</feature>
<evidence type="ECO:0000256" key="2">
    <source>
        <dbReference type="ARBA" id="ARBA00013168"/>
    </source>
</evidence>
<sequence>GILRFSEEDNFWGPAGDSGPCGPCSEIHYDFGAGVGCGQPSCAPNCDCGRFSEIWNLVFAQYNQDREGHRTLLPKPNIDTGMGLERTAAAMQGKTSVYETDLFIPLLERISEMTGIKYGSDDNADNSMRIVAEHGRGIAFLIADGVLPENKGLGYVLRRLFCRAQYFSETLTHDKPLLVEVAKETIANMGHVYPELRRNEGHILKVIESELERFQRALLVGRGILHETLIKMREELCDYL</sequence>
<dbReference type="PANTHER" id="PTHR11777">
    <property type="entry name" value="ALANYL-TRNA SYNTHETASE"/>
    <property type="match status" value="1"/>
</dbReference>
<dbReference type="InterPro" id="IPR045864">
    <property type="entry name" value="aa-tRNA-synth_II/BPL/LPL"/>
</dbReference>
<dbReference type="InterPro" id="IPR018165">
    <property type="entry name" value="Ala-tRNA-synth_IIc_core"/>
</dbReference>
<dbReference type="GO" id="GO:0000049">
    <property type="term" value="F:tRNA binding"/>
    <property type="evidence" value="ECO:0007669"/>
    <property type="project" value="UniProtKB-KW"/>
</dbReference>